<dbReference type="PANTHER" id="PTHR36234">
    <property type="entry name" value="LYSYL ENDOPEPTIDASE"/>
    <property type="match status" value="1"/>
</dbReference>
<sequence>MQKKRLAYFFISLAAVSQNISPVFAGELAIKAKNHVTAIPLEEVDHYLNQNKTQETIVIEDAALLDVHISYANLPAEAIVEIAGKNNNEVYRYAAEKILSGSDDHHVSFDALSIFGDSVTVRLLSADGSALPSSRQAEIAFQVRGEAKLQDVSLFNIIPGDKNPPPHSCFKESPFIYNYTKPVAVIRDTYDREKPHYNTGWRIGEKGVDGDLLVLSSFPLKEDKKVRTTEVWFVQEVEVNPNDCTSYQIKKTAKVKAFGKSSSRDGKYRLLSLDFAGDKAQEDFVKSLGYLGIDPRDETKANDIATQKTEFYLPQAQFKKDNARLYAAVNKSDGTHCAIELYDREAGQFRHRCSTYNNDMSNKNNPMKPGVGAPLIDNDTQRVLALSTSGELVNGYNQAMPIARIWPKIKEFFPDGAIPDTSFIVNDRVAAAQKSLKGYASVNVAQVIPEPGSTPDVSQFACKWWLPAGVKASEPNPESSTMLLYEKTGTVADPLIAWCDIKGGEQKYRPQWVMTAIP</sequence>
<evidence type="ECO:0000313" key="2">
    <source>
        <dbReference type="EMBL" id="MDH1320215.1"/>
    </source>
</evidence>
<dbReference type="RefSeq" id="WP_047363885.1">
    <property type="nucleotide sequence ID" value="NZ_CP149825.1"/>
</dbReference>
<organism evidence="2 3">
    <name type="scientific">Enterobacter bugandensis</name>
    <dbReference type="NCBI Taxonomy" id="881260"/>
    <lineage>
        <taxon>Bacteria</taxon>
        <taxon>Pseudomonadati</taxon>
        <taxon>Pseudomonadota</taxon>
        <taxon>Gammaproteobacteria</taxon>
        <taxon>Enterobacterales</taxon>
        <taxon>Enterobacteriaceae</taxon>
        <taxon>Enterobacter</taxon>
    </lineage>
</organism>
<dbReference type="Proteomes" id="UP001158416">
    <property type="component" value="Unassembled WGS sequence"/>
</dbReference>
<dbReference type="AlphaFoldDB" id="A0AA42PUH6"/>
<dbReference type="EMBL" id="JAOCAP010000010">
    <property type="protein sequence ID" value="MDH1320215.1"/>
    <property type="molecule type" value="Genomic_DNA"/>
</dbReference>
<name>A0AA42PUH6_9ENTR</name>
<feature type="chain" id="PRO_5041252664" evidence="1">
    <location>
        <begin position="26"/>
        <end position="518"/>
    </location>
</feature>
<keyword evidence="1" id="KW-0732">Signal</keyword>
<reference evidence="2" key="1">
    <citation type="submission" date="2022-09" db="EMBL/GenBank/DDBJ databases">
        <title>Intensive care unit water sources are persistently colonized with multi-drug resistant bacteria and are the site of extensive horizontal gene transfer of antibiotic resistance genes.</title>
        <authorList>
            <person name="Diorio-Toth L."/>
        </authorList>
    </citation>
    <scope>NUCLEOTIDE SEQUENCE</scope>
    <source>
        <strain evidence="2">GD03936</strain>
    </source>
</reference>
<protein>
    <submittedName>
        <fullName evidence="2">Uncharacterized protein</fullName>
    </submittedName>
</protein>
<accession>A0AA42PUH6</accession>
<dbReference type="PANTHER" id="PTHR36234:SF5">
    <property type="entry name" value="LYSYL ENDOPEPTIDASE"/>
    <property type="match status" value="1"/>
</dbReference>
<evidence type="ECO:0000313" key="3">
    <source>
        <dbReference type="Proteomes" id="UP001158416"/>
    </source>
</evidence>
<comment type="caution">
    <text evidence="2">The sequence shown here is derived from an EMBL/GenBank/DDBJ whole genome shotgun (WGS) entry which is preliminary data.</text>
</comment>
<evidence type="ECO:0000256" key="1">
    <source>
        <dbReference type="SAM" id="SignalP"/>
    </source>
</evidence>
<proteinExistence type="predicted"/>
<feature type="signal peptide" evidence="1">
    <location>
        <begin position="1"/>
        <end position="25"/>
    </location>
</feature>
<gene>
    <name evidence="2" type="ORF">N5C39_17760</name>
</gene>